<evidence type="ECO:0000256" key="3">
    <source>
        <dbReference type="ARBA" id="ARBA00038502"/>
    </source>
</evidence>
<keyword evidence="1" id="KW-0808">Transferase</keyword>
<dbReference type="InterPro" id="IPR016181">
    <property type="entry name" value="Acyl_CoA_acyltransferase"/>
</dbReference>
<dbReference type="EMBL" id="QCYK01000002">
    <property type="protein sequence ID" value="PUZ25750.1"/>
    <property type="molecule type" value="Genomic_DNA"/>
</dbReference>
<dbReference type="PROSITE" id="PS51186">
    <property type="entry name" value="GNAT"/>
    <property type="match status" value="1"/>
</dbReference>
<dbReference type="PANTHER" id="PTHR43792">
    <property type="entry name" value="GNAT FAMILY, PUTATIVE (AFU_ORTHOLOGUE AFUA_3G00765)-RELATED-RELATED"/>
    <property type="match status" value="1"/>
</dbReference>
<dbReference type="RefSeq" id="WP_108687589.1">
    <property type="nucleotide sequence ID" value="NZ_QCYK01000002.1"/>
</dbReference>
<keyword evidence="2" id="KW-0012">Acyltransferase</keyword>
<evidence type="ECO:0000256" key="1">
    <source>
        <dbReference type="ARBA" id="ARBA00022679"/>
    </source>
</evidence>
<dbReference type="PANTHER" id="PTHR43792:SF8">
    <property type="entry name" value="[RIBOSOMAL PROTEIN US5]-ALANINE N-ACETYLTRANSFERASE"/>
    <property type="match status" value="1"/>
</dbReference>
<feature type="domain" description="N-acetyltransferase" evidence="4">
    <location>
        <begin position="7"/>
        <end position="169"/>
    </location>
</feature>
<evidence type="ECO:0000259" key="4">
    <source>
        <dbReference type="PROSITE" id="PS51186"/>
    </source>
</evidence>
<keyword evidence="6" id="KW-1185">Reference proteome</keyword>
<dbReference type="OrthoDB" id="9811523at2"/>
<protein>
    <recommendedName>
        <fullName evidence="4">N-acetyltransferase domain-containing protein</fullName>
    </recommendedName>
</protein>
<dbReference type="SUPFAM" id="SSF55729">
    <property type="entry name" value="Acyl-CoA N-acyltransferases (Nat)"/>
    <property type="match status" value="1"/>
</dbReference>
<evidence type="ECO:0000313" key="5">
    <source>
        <dbReference type="EMBL" id="PUZ25750.1"/>
    </source>
</evidence>
<dbReference type="AlphaFoldDB" id="A0A2T7BHJ8"/>
<comment type="similarity">
    <text evidence="3">Belongs to the acetyltransferase family. RimJ subfamily.</text>
</comment>
<organism evidence="5 6">
    <name type="scientific">Chitinophaga parva</name>
    <dbReference type="NCBI Taxonomy" id="2169414"/>
    <lineage>
        <taxon>Bacteria</taxon>
        <taxon>Pseudomonadati</taxon>
        <taxon>Bacteroidota</taxon>
        <taxon>Chitinophagia</taxon>
        <taxon>Chitinophagales</taxon>
        <taxon>Chitinophagaceae</taxon>
        <taxon>Chitinophaga</taxon>
    </lineage>
</organism>
<name>A0A2T7BHJ8_9BACT</name>
<gene>
    <name evidence="5" type="ORF">DCC81_15915</name>
</gene>
<reference evidence="5 6" key="1">
    <citation type="submission" date="2018-04" db="EMBL/GenBank/DDBJ databases">
        <title>Chitinophaga fuyangensis sp. nov., isolated from soil in a chemical factory.</title>
        <authorList>
            <person name="Chen K."/>
        </authorList>
    </citation>
    <scope>NUCLEOTIDE SEQUENCE [LARGE SCALE GENOMIC DNA]</scope>
    <source>
        <strain evidence="5 6">LY-1</strain>
    </source>
</reference>
<dbReference type="Pfam" id="PF13302">
    <property type="entry name" value="Acetyltransf_3"/>
    <property type="match status" value="1"/>
</dbReference>
<dbReference type="GO" id="GO:0016747">
    <property type="term" value="F:acyltransferase activity, transferring groups other than amino-acyl groups"/>
    <property type="evidence" value="ECO:0007669"/>
    <property type="project" value="InterPro"/>
</dbReference>
<accession>A0A2T7BHJ8</accession>
<proteinExistence type="inferred from homology"/>
<comment type="caution">
    <text evidence="5">The sequence shown here is derived from an EMBL/GenBank/DDBJ whole genome shotgun (WGS) entry which is preliminary data.</text>
</comment>
<sequence length="176" mass="20496">MIFTERLILKPYEVSDAAGFYRHLQHNRDYLVDYFASLVQHLHSEEDVAAYFKKKAEQWQARKGFACGVFLKGTGIIGHVSVRDIDWRVPKGELAYFIFKEFTGYQYGAEALAGFRDWCFHEQAFHRLYMKIGVDNLASVKTAERCGFQFEGLLKSDYRKRNVELVDLQIYGCVKV</sequence>
<dbReference type="Proteomes" id="UP000244450">
    <property type="component" value="Unassembled WGS sequence"/>
</dbReference>
<dbReference type="InterPro" id="IPR051531">
    <property type="entry name" value="N-acetyltransferase"/>
</dbReference>
<evidence type="ECO:0000313" key="6">
    <source>
        <dbReference type="Proteomes" id="UP000244450"/>
    </source>
</evidence>
<evidence type="ECO:0000256" key="2">
    <source>
        <dbReference type="ARBA" id="ARBA00023315"/>
    </source>
</evidence>
<dbReference type="InterPro" id="IPR000182">
    <property type="entry name" value="GNAT_dom"/>
</dbReference>
<dbReference type="Gene3D" id="3.40.630.30">
    <property type="match status" value="1"/>
</dbReference>